<dbReference type="AlphaFoldDB" id="A0AAD1XG02"/>
<gene>
    <name evidence="2" type="ORF">ECRASSUSDP1_LOCUS12388</name>
</gene>
<name>A0AAD1XG02_EUPCR</name>
<organism evidence="2 3">
    <name type="scientific">Euplotes crassus</name>
    <dbReference type="NCBI Taxonomy" id="5936"/>
    <lineage>
        <taxon>Eukaryota</taxon>
        <taxon>Sar</taxon>
        <taxon>Alveolata</taxon>
        <taxon>Ciliophora</taxon>
        <taxon>Intramacronucleata</taxon>
        <taxon>Spirotrichea</taxon>
        <taxon>Hypotrichia</taxon>
        <taxon>Euplotida</taxon>
        <taxon>Euplotidae</taxon>
        <taxon>Moneuplotes</taxon>
    </lineage>
</organism>
<feature type="compositionally biased region" description="Basic residues" evidence="1">
    <location>
        <begin position="52"/>
        <end position="61"/>
    </location>
</feature>
<comment type="caution">
    <text evidence="2">The sequence shown here is derived from an EMBL/GenBank/DDBJ whole genome shotgun (WGS) entry which is preliminary data.</text>
</comment>
<protein>
    <submittedName>
        <fullName evidence="2">Uncharacterized protein</fullName>
    </submittedName>
</protein>
<evidence type="ECO:0000313" key="3">
    <source>
        <dbReference type="Proteomes" id="UP001295684"/>
    </source>
</evidence>
<feature type="region of interest" description="Disordered" evidence="1">
    <location>
        <begin position="45"/>
        <end position="70"/>
    </location>
</feature>
<evidence type="ECO:0000256" key="1">
    <source>
        <dbReference type="SAM" id="MobiDB-lite"/>
    </source>
</evidence>
<proteinExistence type="predicted"/>
<reference evidence="2" key="1">
    <citation type="submission" date="2023-07" db="EMBL/GenBank/DDBJ databases">
        <authorList>
            <consortium name="AG Swart"/>
            <person name="Singh M."/>
            <person name="Singh A."/>
            <person name="Seah K."/>
            <person name="Emmerich C."/>
        </authorList>
    </citation>
    <scope>NUCLEOTIDE SEQUENCE</scope>
    <source>
        <strain evidence="2">DP1</strain>
    </source>
</reference>
<keyword evidence="3" id="KW-1185">Reference proteome</keyword>
<dbReference type="EMBL" id="CAMPGE010012292">
    <property type="protein sequence ID" value="CAI2371068.1"/>
    <property type="molecule type" value="Genomic_DNA"/>
</dbReference>
<accession>A0AAD1XG02</accession>
<sequence length="360" mass="41558">MYKQYVPNRSRPHRNYSRKKMLETVSSFYSNQEQIVKKLCYTNQKKADKSRSSRLKNRNYSKTKPNGSVHQKIPKIPVRQLRMLAFQKVPHADLEKVVNQTYDPKKVYQNSMVSLKRNIPAETPSKGGFTSNNVKLGQLRIRKIEIQKEILQNGMKLHNLCKNIMTQEAQIGLKSEKSAVNLTDSGPECAICHLEIEPNELTSRMPRPKSTKGFRKKLPNCVEQELDQAKKNIKILKKSIMNTRFKIEKQKVKAGPMKGLNKLILEANRVLEMADSSAKNQDLGPLNIQIKGEEASEIDFTAPCKQYFQNNNCEWEPQLEIGILEDCGSDRSFEQPKKLKRLKSTQIFNHKWFDLSISEH</sequence>
<evidence type="ECO:0000313" key="2">
    <source>
        <dbReference type="EMBL" id="CAI2371068.1"/>
    </source>
</evidence>
<dbReference type="Proteomes" id="UP001295684">
    <property type="component" value="Unassembled WGS sequence"/>
</dbReference>